<name>A0A0M3JJK6_ANISI</name>
<evidence type="ECO:0000313" key="1">
    <source>
        <dbReference type="EMBL" id="VDK29517.1"/>
    </source>
</evidence>
<dbReference type="EMBL" id="UYRR01018624">
    <property type="protein sequence ID" value="VDK29517.1"/>
    <property type="molecule type" value="Genomic_DNA"/>
</dbReference>
<gene>
    <name evidence="1" type="ORF">ASIM_LOCUS7581</name>
</gene>
<evidence type="ECO:0000313" key="2">
    <source>
        <dbReference type="Proteomes" id="UP000267096"/>
    </source>
</evidence>
<dbReference type="InterPro" id="IPR046341">
    <property type="entry name" value="SET_dom_sf"/>
</dbReference>
<organism evidence="3">
    <name type="scientific">Anisakis simplex</name>
    <name type="common">Herring worm</name>
    <dbReference type="NCBI Taxonomy" id="6269"/>
    <lineage>
        <taxon>Eukaryota</taxon>
        <taxon>Metazoa</taxon>
        <taxon>Ecdysozoa</taxon>
        <taxon>Nematoda</taxon>
        <taxon>Chromadorea</taxon>
        <taxon>Rhabditida</taxon>
        <taxon>Spirurina</taxon>
        <taxon>Ascaridomorpha</taxon>
        <taxon>Ascaridoidea</taxon>
        <taxon>Anisakidae</taxon>
        <taxon>Anisakis</taxon>
        <taxon>Anisakis simplex complex</taxon>
    </lineage>
</organism>
<reference evidence="1 2" key="2">
    <citation type="submission" date="2018-11" db="EMBL/GenBank/DDBJ databases">
        <authorList>
            <consortium name="Pathogen Informatics"/>
        </authorList>
    </citation>
    <scope>NUCLEOTIDE SEQUENCE [LARGE SCALE GENOMIC DNA]</scope>
</reference>
<sequence>MGLRCRDRIAKGRFVIEYIGEVIGAEEVLKRISPINYVLTVNEFFIGWF</sequence>
<dbReference type="AlphaFoldDB" id="A0A0M3JJK6"/>
<evidence type="ECO:0000313" key="3">
    <source>
        <dbReference type="WBParaSite" id="ASIM_0000782701-mRNA-1"/>
    </source>
</evidence>
<dbReference type="Gene3D" id="2.170.270.10">
    <property type="entry name" value="SET domain"/>
    <property type="match status" value="1"/>
</dbReference>
<dbReference type="Proteomes" id="UP000267096">
    <property type="component" value="Unassembled WGS sequence"/>
</dbReference>
<dbReference type="WBParaSite" id="ASIM_0000782701-mRNA-1">
    <property type="protein sequence ID" value="ASIM_0000782701-mRNA-1"/>
    <property type="gene ID" value="ASIM_0000782701"/>
</dbReference>
<protein>
    <submittedName>
        <fullName evidence="3">SET domain-containing protein</fullName>
    </submittedName>
</protein>
<keyword evidence="2" id="KW-1185">Reference proteome</keyword>
<proteinExistence type="predicted"/>
<dbReference type="SUPFAM" id="SSF82199">
    <property type="entry name" value="SET domain"/>
    <property type="match status" value="1"/>
</dbReference>
<reference evidence="3" key="1">
    <citation type="submission" date="2017-02" db="UniProtKB">
        <authorList>
            <consortium name="WormBaseParasite"/>
        </authorList>
    </citation>
    <scope>IDENTIFICATION</scope>
</reference>
<dbReference type="OrthoDB" id="616263at2759"/>
<accession>A0A0M3JJK6</accession>